<dbReference type="Gene3D" id="2.130.10.10">
    <property type="entry name" value="YVTN repeat-like/Quinoprotein amine dehydrogenase"/>
    <property type="match status" value="2"/>
</dbReference>
<organism evidence="2 3">
    <name type="scientific">Agrocybe chaxingu</name>
    <dbReference type="NCBI Taxonomy" id="84603"/>
    <lineage>
        <taxon>Eukaryota</taxon>
        <taxon>Fungi</taxon>
        <taxon>Dikarya</taxon>
        <taxon>Basidiomycota</taxon>
        <taxon>Agaricomycotina</taxon>
        <taxon>Agaricomycetes</taxon>
        <taxon>Agaricomycetidae</taxon>
        <taxon>Agaricales</taxon>
        <taxon>Agaricineae</taxon>
        <taxon>Strophariaceae</taxon>
        <taxon>Agrocybe</taxon>
    </lineage>
</organism>
<evidence type="ECO:0000313" key="2">
    <source>
        <dbReference type="EMBL" id="KAJ3501932.1"/>
    </source>
</evidence>
<dbReference type="OrthoDB" id="5985073at2759"/>
<protein>
    <submittedName>
        <fullName evidence="2">Uncharacterized protein</fullName>
    </submittedName>
</protein>
<feature type="chain" id="PRO_5040721963" evidence="1">
    <location>
        <begin position="22"/>
        <end position="1105"/>
    </location>
</feature>
<evidence type="ECO:0000313" key="3">
    <source>
        <dbReference type="Proteomes" id="UP001148786"/>
    </source>
</evidence>
<dbReference type="Proteomes" id="UP001148786">
    <property type="component" value="Unassembled WGS sequence"/>
</dbReference>
<dbReference type="InterPro" id="IPR011047">
    <property type="entry name" value="Quinoprotein_ADH-like_sf"/>
</dbReference>
<keyword evidence="3" id="KW-1185">Reference proteome</keyword>
<comment type="caution">
    <text evidence="2">The sequence shown here is derived from an EMBL/GenBank/DDBJ whole genome shotgun (WGS) entry which is preliminary data.</text>
</comment>
<dbReference type="AlphaFoldDB" id="A0A9W8JU44"/>
<reference evidence="2" key="1">
    <citation type="submission" date="2022-07" db="EMBL/GenBank/DDBJ databases">
        <title>Genome Sequence of Agrocybe chaxingu.</title>
        <authorList>
            <person name="Buettner E."/>
        </authorList>
    </citation>
    <scope>NUCLEOTIDE SEQUENCE</scope>
    <source>
        <strain evidence="2">MP-N11</strain>
    </source>
</reference>
<dbReference type="InterPro" id="IPR018391">
    <property type="entry name" value="PQQ_b-propeller_rpt"/>
</dbReference>
<name>A0A9W8JU44_9AGAR</name>
<dbReference type="EMBL" id="JANKHO010001355">
    <property type="protein sequence ID" value="KAJ3501932.1"/>
    <property type="molecule type" value="Genomic_DNA"/>
</dbReference>
<dbReference type="SMART" id="SM00564">
    <property type="entry name" value="PQQ"/>
    <property type="match status" value="2"/>
</dbReference>
<feature type="signal peptide" evidence="1">
    <location>
        <begin position="1"/>
        <end position="21"/>
    </location>
</feature>
<evidence type="ECO:0000256" key="1">
    <source>
        <dbReference type="SAM" id="SignalP"/>
    </source>
</evidence>
<accession>A0A9W8JU44</accession>
<dbReference type="InterPro" id="IPR015943">
    <property type="entry name" value="WD40/YVTN_repeat-like_dom_sf"/>
</dbReference>
<gene>
    <name evidence="2" type="ORF">NLJ89_g9117</name>
</gene>
<proteinExistence type="predicted"/>
<keyword evidence="1" id="KW-0732">Signal</keyword>
<sequence>MICRRLLSFLANAGLFRQVLSLAPTDSWRDVDLGQSSYAGGNHNLDPAVVDSSQFGLLWKVDFNPGETHYARPLVYTPPSTNKQIVFLASTENILRVLDAETGQVLKERKVDEPFFMSEAFCTQVSETLGVLGTPTIDPETDTAYFFAKSYIPYYRDNTPTGIINGVYYFYAVDVKTLEDREGFPILVDGLQADNDPRRYFIGGTILQRPSMLQLGDIVYAGFGAMCDAFNLTGTIMGVDVKQKKVVTNWVTQSGPESPFSDDWTAWHGGGPGGVWQAGQGLSTDGNGDIFFVVSSGGWSLPDTIVDTLPRRGNASVSVLSEAVARVTPMAGGGLDLKDFFRPHNYQFDEGQDLGSGGFAILDPSFSSPAVARIGVVADRNYRILIFDVSNLGGYRQGLNGTDAILQTIPINGEVWGSVGAYPLDGGYIYASPIGRPLVAHKFSVTDDGKPRFVPAGQSEAPSSEQRGTGIPTVTSFHEEPGSGIVWLTDPVQGLRAWHAIPGEDGVLKQIDLPPINGANRYSRPSFGDGKVNKPPSDISQFFQSIAGAQAGYDFKPCCGSRHLLLSVGAIGFFGGGGHCLAPSDSWMDVDLGQSGYAGGNHNLDPAVVDSPQFGLLWKLDFNPGETHYARPLVYTPPSTNKQIVFLASTENILRILDAETGEILRERQVAEPFNMAQPFCTMVSETLGVLGTPTIDPETDTAYFFAKSHIPYYRDHLPTGIINGVYYFYAVDIKTLEDREGFPILVDGLPASNDPRRYFIGGIILQRPSLIKLGDFVYGAFGGGCGGFNLTGTILGIDVKQKKVVTNWVTQAGPESLFTEEWVAFHGGGPGGIWQAGQGLATDGTSIFFVSSNGAGSSDPVTDTTPRFGNASLSVLSEVAARVIPTADGDLKLVDFFRPYNYQHEEGMDFGSGGFQLLSPYFNTSTVPRIAAVASRSFKIYVFDLSNLGGYRQGFDGTDAVLQSIITEGEVYGGIGSYPLDGGYIYAAPNNKPVVAHRFTVTDDGTPQFVFAGQSDVSSSEQRGTGIATVTSYKDEPGTGIVWVTDPVLGLRAWHAIPGEDGVLKQIELPSMNGANRYSRATFGDGKVYVVDAAGSLVSLGSKT</sequence>
<dbReference type="SUPFAM" id="SSF50998">
    <property type="entry name" value="Quinoprotein alcohol dehydrogenase-like"/>
    <property type="match status" value="2"/>
</dbReference>